<comment type="function">
    <text evidence="4">Required for high-level post-exponential phase expression of a series of secreted proteins.</text>
</comment>
<evidence type="ECO:0000259" key="6">
    <source>
        <dbReference type="PROSITE" id="PS50110"/>
    </source>
</evidence>
<dbReference type="Pfam" id="PF00072">
    <property type="entry name" value="Response_reg"/>
    <property type="match status" value="1"/>
</dbReference>
<dbReference type="CDD" id="cd17533">
    <property type="entry name" value="REC_LytTR_AgrA-like"/>
    <property type="match status" value="1"/>
</dbReference>
<evidence type="ECO:0000256" key="4">
    <source>
        <dbReference type="ARBA" id="ARBA00037164"/>
    </source>
</evidence>
<dbReference type="AlphaFoldDB" id="A0A6M1L002"/>
<feature type="modified residue" description="4-aspartylphosphate" evidence="5">
    <location>
        <position position="59"/>
    </location>
</feature>
<protein>
    <submittedName>
        <fullName evidence="8">Response regulator transcription factor</fullName>
    </submittedName>
</protein>
<gene>
    <name evidence="8" type="ORF">G5B50_04500</name>
</gene>
<dbReference type="RefSeq" id="WP_164335857.1">
    <property type="nucleotide sequence ID" value="NZ_JAAKFZ010000008.1"/>
</dbReference>
<proteinExistence type="predicted"/>
<evidence type="ECO:0000256" key="2">
    <source>
        <dbReference type="ARBA" id="ARBA00023012"/>
    </source>
</evidence>
<dbReference type="InterPro" id="IPR046947">
    <property type="entry name" value="LytR-like"/>
</dbReference>
<evidence type="ECO:0000313" key="8">
    <source>
        <dbReference type="EMBL" id="NGL84034.1"/>
    </source>
</evidence>
<dbReference type="Pfam" id="PF04397">
    <property type="entry name" value="LytTR"/>
    <property type="match status" value="1"/>
</dbReference>
<evidence type="ECO:0000256" key="3">
    <source>
        <dbReference type="ARBA" id="ARBA00023159"/>
    </source>
</evidence>
<dbReference type="Gene3D" id="3.40.50.2300">
    <property type="match status" value="1"/>
</dbReference>
<sequence>MNIFILEDDLLQQTRIENIIREIIINKNIEVKYFEVYGKPNQLLEDISERGSHQLFFLDIEIKDDEKRGLDLAIEIRQNDPHAEIVFVTTHSEFMPVSFRYHVSALDFIDKELPEEQFIERIEQLIEYVHHQQGQTLADDSFVFKNAKTQVQIPFADLLYIETSYIAHKLVLYSTRERLEFYGELSEIIKQEPRLFQCHRSYIVNPYNISSINRDERLAHLKNGSSCMVSKLKITALKEAVEKLHNKEK</sequence>
<dbReference type="SUPFAM" id="SSF52172">
    <property type="entry name" value="CheY-like"/>
    <property type="match status" value="1"/>
</dbReference>
<evidence type="ECO:0000256" key="5">
    <source>
        <dbReference type="PROSITE-ProRule" id="PRU00169"/>
    </source>
</evidence>
<dbReference type="InterPro" id="IPR001789">
    <property type="entry name" value="Sig_transdc_resp-reg_receiver"/>
</dbReference>
<feature type="domain" description="HTH LytTR-type" evidence="7">
    <location>
        <begin position="142"/>
        <end position="243"/>
    </location>
</feature>
<dbReference type="Proteomes" id="UP000479499">
    <property type="component" value="Unassembled WGS sequence"/>
</dbReference>
<evidence type="ECO:0000256" key="1">
    <source>
        <dbReference type="ARBA" id="ARBA00022490"/>
    </source>
</evidence>
<feature type="domain" description="Response regulatory" evidence="6">
    <location>
        <begin position="2"/>
        <end position="126"/>
    </location>
</feature>
<keyword evidence="1" id="KW-0963">Cytoplasm</keyword>
<accession>A0A6M1L002</accession>
<name>A0A6M1L002_9STRE</name>
<keyword evidence="2" id="KW-0902">Two-component regulatory system</keyword>
<dbReference type="GO" id="GO:0003677">
    <property type="term" value="F:DNA binding"/>
    <property type="evidence" value="ECO:0007669"/>
    <property type="project" value="InterPro"/>
</dbReference>
<dbReference type="Gene3D" id="2.40.50.1020">
    <property type="entry name" value="LytTr DNA-binding domain"/>
    <property type="match status" value="1"/>
</dbReference>
<dbReference type="SMART" id="SM00448">
    <property type="entry name" value="REC"/>
    <property type="match status" value="1"/>
</dbReference>
<organism evidence="8 9">
    <name type="scientific">Streptococcus equi subsp. ruminatorum</name>
    <dbReference type="NCBI Taxonomy" id="254358"/>
    <lineage>
        <taxon>Bacteria</taxon>
        <taxon>Bacillati</taxon>
        <taxon>Bacillota</taxon>
        <taxon>Bacilli</taxon>
        <taxon>Lactobacillales</taxon>
        <taxon>Streptococcaceae</taxon>
        <taxon>Streptococcus</taxon>
    </lineage>
</organism>
<dbReference type="SMART" id="SM00850">
    <property type="entry name" value="LytTR"/>
    <property type="match status" value="1"/>
</dbReference>
<evidence type="ECO:0000259" key="7">
    <source>
        <dbReference type="PROSITE" id="PS50930"/>
    </source>
</evidence>
<comment type="caution">
    <text evidence="8">The sequence shown here is derived from an EMBL/GenBank/DDBJ whole genome shotgun (WGS) entry which is preliminary data.</text>
</comment>
<dbReference type="EMBL" id="JAAKFZ010000008">
    <property type="protein sequence ID" value="NGL84034.1"/>
    <property type="molecule type" value="Genomic_DNA"/>
</dbReference>
<dbReference type="PROSITE" id="PS50110">
    <property type="entry name" value="RESPONSE_REGULATORY"/>
    <property type="match status" value="1"/>
</dbReference>
<keyword evidence="5" id="KW-0597">Phosphoprotein</keyword>
<keyword evidence="3" id="KW-0010">Activator</keyword>
<dbReference type="PROSITE" id="PS50930">
    <property type="entry name" value="HTH_LYTTR"/>
    <property type="match status" value="1"/>
</dbReference>
<dbReference type="GO" id="GO:0000156">
    <property type="term" value="F:phosphorelay response regulator activity"/>
    <property type="evidence" value="ECO:0007669"/>
    <property type="project" value="InterPro"/>
</dbReference>
<dbReference type="InterPro" id="IPR007492">
    <property type="entry name" value="LytTR_DNA-bd_dom"/>
</dbReference>
<dbReference type="PANTHER" id="PTHR37299:SF3">
    <property type="entry name" value="STAGE 0 SPORULATION PROTEIN A HOMOLOG"/>
    <property type="match status" value="1"/>
</dbReference>
<dbReference type="PANTHER" id="PTHR37299">
    <property type="entry name" value="TRANSCRIPTIONAL REGULATOR-RELATED"/>
    <property type="match status" value="1"/>
</dbReference>
<dbReference type="InterPro" id="IPR011006">
    <property type="entry name" value="CheY-like_superfamily"/>
</dbReference>
<reference evidence="8 9" key="1">
    <citation type="submission" date="2020-02" db="EMBL/GenBank/DDBJ databases">
        <title>M-like protein SrM is not crucial to the virulence of a novel isolate of Streptococcus equi subsp. ruminatorum from Macaca mulatta.</title>
        <authorList>
            <person name="Guo G."/>
            <person name="Cheng L."/>
            <person name="Zhang W."/>
        </authorList>
    </citation>
    <scope>NUCLEOTIDE SEQUENCE [LARGE SCALE GENOMIC DNA]</scope>
    <source>
        <strain evidence="8 9">FJ1804</strain>
    </source>
</reference>
<evidence type="ECO:0000313" key="9">
    <source>
        <dbReference type="Proteomes" id="UP000479499"/>
    </source>
</evidence>